<dbReference type="InterPro" id="IPR013738">
    <property type="entry name" value="Beta_galactosidase_Trimer"/>
</dbReference>
<dbReference type="InterPro" id="IPR017853">
    <property type="entry name" value="GH"/>
</dbReference>
<dbReference type="InterPro" id="IPR013780">
    <property type="entry name" value="Glyco_hydro_b"/>
</dbReference>
<dbReference type="RefSeq" id="WP_275278721.1">
    <property type="nucleotide sequence ID" value="NZ_CP119108.1"/>
</dbReference>
<dbReference type="PANTHER" id="PTHR36447">
    <property type="entry name" value="BETA-GALACTOSIDASE GANA"/>
    <property type="match status" value="1"/>
</dbReference>
<dbReference type="EC" id="3.2.1.23" evidence="3 6"/>
<feature type="domain" description="Beta-galactosidase C-terminal" evidence="9">
    <location>
        <begin position="613"/>
        <end position="664"/>
    </location>
</feature>
<keyword evidence="5 6" id="KW-0326">Glycosidase</keyword>
<evidence type="ECO:0000256" key="6">
    <source>
        <dbReference type="PIRNR" id="PIRNR001084"/>
    </source>
</evidence>
<evidence type="ECO:0000259" key="9">
    <source>
        <dbReference type="Pfam" id="PF08533"/>
    </source>
</evidence>
<organism evidence="10 11">
    <name type="scientific">Microbacterium horticulturae</name>
    <dbReference type="NCBI Taxonomy" id="3028316"/>
    <lineage>
        <taxon>Bacteria</taxon>
        <taxon>Bacillati</taxon>
        <taxon>Actinomycetota</taxon>
        <taxon>Actinomycetes</taxon>
        <taxon>Micrococcales</taxon>
        <taxon>Microbacteriaceae</taxon>
        <taxon>Microbacterium</taxon>
    </lineage>
</organism>
<evidence type="ECO:0000259" key="8">
    <source>
        <dbReference type="Pfam" id="PF08532"/>
    </source>
</evidence>
<evidence type="ECO:0000256" key="1">
    <source>
        <dbReference type="ARBA" id="ARBA00001412"/>
    </source>
</evidence>
<dbReference type="SUPFAM" id="SSF52317">
    <property type="entry name" value="Class I glutamine amidotransferase-like"/>
    <property type="match status" value="1"/>
</dbReference>
<evidence type="ECO:0000256" key="3">
    <source>
        <dbReference type="ARBA" id="ARBA00012756"/>
    </source>
</evidence>
<keyword evidence="4 6" id="KW-0378">Hydrolase</keyword>
<dbReference type="Gene3D" id="3.40.50.880">
    <property type="match status" value="1"/>
</dbReference>
<reference evidence="10 11" key="1">
    <citation type="submission" date="2023-03" db="EMBL/GenBank/DDBJ databases">
        <title>Genome sequence of Microbacterium sp. KACC 23027.</title>
        <authorList>
            <person name="Kim S."/>
            <person name="Heo J."/>
            <person name="Kwon S.-W."/>
        </authorList>
    </citation>
    <scope>NUCLEOTIDE SEQUENCE [LARGE SCALE GENOMIC DNA]</scope>
    <source>
        <strain evidence="10 11">KACC 23027</strain>
    </source>
</reference>
<dbReference type="PANTHER" id="PTHR36447:SF1">
    <property type="entry name" value="BETA-GALACTOSIDASE GANA"/>
    <property type="match status" value="1"/>
</dbReference>
<dbReference type="InterPro" id="IPR029062">
    <property type="entry name" value="Class_I_gatase-like"/>
</dbReference>
<dbReference type="EMBL" id="CP119108">
    <property type="protein sequence ID" value="WEG09397.1"/>
    <property type="molecule type" value="Genomic_DNA"/>
</dbReference>
<proteinExistence type="inferred from homology"/>
<feature type="domain" description="Beta-galactosidase trimerisation" evidence="8">
    <location>
        <begin position="402"/>
        <end position="598"/>
    </location>
</feature>
<sequence>MSSTTRDPARFAALTAELGICFGGDYNPEQWPREVWAEDVALMRAAGVNLVTVGVFSWAVIEPEPGAREFGWLDEILGLLHDAGISVDLATPTASPPPWLGAQHPDTLPVDRDGVRLVPGSRNQFTPASRVYREHALAITRDLAARYAQHPAVRMWHVGNEYGQLDYGPEAEREFRLWLRARYGTIETLNEAWGTTFWSQHYSDFDEITPPRRMPYVVNPTQAVDFRRYTSDQLRACYRELRDAIRAAGATQPITTNFMGFFPHADYRSWADDVDVIADDQYPDPASPTSPADIALVQDLMRSLGGGRPWLLMEQAVSAVSWRPHNPPKSPARARLDSLQAVARGADGICFFQWRQSRAGAERFHSAMLPHAGADTEVFRGVVRQGADLARLRPVVGARIDAPVAIVFDWASWWASSEPALPTERHDTVAEITRWYRALWRRGLAADLVAPGADVSAYPLVLVPHAYVIEPDAAAALTAAANAGAQVVIGTFSGVSDDNGHVRTGRSPALLRELIGASGEEWCAIGDVRLDGYSDATASTLGERLRSDGAEVRATYASGPLAGLPAVTRNARGTGAAWYLGAVVDDVTLDAVLGEAAASLPRPVPGVSTLPTGVEAVRRGDALFLLNHGEQAVQVPVPPGLVDLLTGEETESVVAVAPDDARVLIERQDR</sequence>
<keyword evidence="11" id="KW-1185">Reference proteome</keyword>
<dbReference type="InterPro" id="IPR013529">
    <property type="entry name" value="Glyco_hydro_42_N"/>
</dbReference>
<dbReference type="Pfam" id="PF02449">
    <property type="entry name" value="Glyco_hydro_42"/>
    <property type="match status" value="1"/>
</dbReference>
<evidence type="ECO:0000313" key="10">
    <source>
        <dbReference type="EMBL" id="WEG09397.1"/>
    </source>
</evidence>
<evidence type="ECO:0000313" key="11">
    <source>
        <dbReference type="Proteomes" id="UP001214553"/>
    </source>
</evidence>
<name>A0ABY8C214_9MICO</name>
<evidence type="ECO:0000256" key="2">
    <source>
        <dbReference type="ARBA" id="ARBA00005940"/>
    </source>
</evidence>
<dbReference type="PIRSF" id="PIRSF001084">
    <property type="entry name" value="B-galactosidase"/>
    <property type="match status" value="1"/>
</dbReference>
<evidence type="ECO:0000256" key="5">
    <source>
        <dbReference type="ARBA" id="ARBA00023295"/>
    </source>
</evidence>
<dbReference type="Gene3D" id="3.20.20.80">
    <property type="entry name" value="Glycosidases"/>
    <property type="match status" value="1"/>
</dbReference>
<dbReference type="InterPro" id="IPR013739">
    <property type="entry name" value="Beta_galactosidase_C"/>
</dbReference>
<dbReference type="SUPFAM" id="SSF51445">
    <property type="entry name" value="(Trans)glycosidases"/>
    <property type="match status" value="1"/>
</dbReference>
<dbReference type="Pfam" id="PF08533">
    <property type="entry name" value="Glyco_hydro_42C"/>
    <property type="match status" value="1"/>
</dbReference>
<dbReference type="Gene3D" id="2.60.40.1180">
    <property type="entry name" value="Golgi alpha-mannosidase II"/>
    <property type="match status" value="1"/>
</dbReference>
<protein>
    <recommendedName>
        <fullName evidence="3 6">Beta-galactosidase</fullName>
        <shortName evidence="6">Beta-gal</shortName>
        <ecNumber evidence="3 6">3.2.1.23</ecNumber>
    </recommendedName>
</protein>
<feature type="domain" description="Glycoside hydrolase family 42 N-terminal" evidence="7">
    <location>
        <begin position="25"/>
        <end position="391"/>
    </location>
</feature>
<dbReference type="InterPro" id="IPR003476">
    <property type="entry name" value="Glyco_hydro_42"/>
</dbReference>
<evidence type="ECO:0000259" key="7">
    <source>
        <dbReference type="Pfam" id="PF02449"/>
    </source>
</evidence>
<comment type="similarity">
    <text evidence="2 6">Belongs to the glycosyl hydrolase 42 family.</text>
</comment>
<evidence type="ECO:0000256" key="4">
    <source>
        <dbReference type="ARBA" id="ARBA00022801"/>
    </source>
</evidence>
<dbReference type="Proteomes" id="UP001214553">
    <property type="component" value="Chromosome"/>
</dbReference>
<dbReference type="CDD" id="cd03143">
    <property type="entry name" value="A4_beta-galactosidase_middle_domain"/>
    <property type="match status" value="1"/>
</dbReference>
<gene>
    <name evidence="10" type="ORF">PU630_02175</name>
</gene>
<comment type="catalytic activity">
    <reaction evidence="1 6">
        <text>Hydrolysis of terminal non-reducing beta-D-galactose residues in beta-D-galactosides.</text>
        <dbReference type="EC" id="3.2.1.23"/>
    </reaction>
</comment>
<accession>A0ABY8C214</accession>
<dbReference type="Pfam" id="PF08532">
    <property type="entry name" value="Glyco_hydro_42M"/>
    <property type="match status" value="1"/>
</dbReference>